<dbReference type="Proteomes" id="UP000701801">
    <property type="component" value="Unassembled WGS sequence"/>
</dbReference>
<sequence length="93" mass="10665">MLDYLVSPTLKDVLINARYALAHVIRMRYIVDQKDNSILLIIRNLFGFGKVTLRSGTDGVYRYTATGFKSMNHVISYFKLFPLFTKKAGSLEK</sequence>
<protein>
    <recommendedName>
        <fullName evidence="1">Homing endonuclease LAGLIDADG domain-containing protein</fullName>
    </recommendedName>
</protein>
<dbReference type="AlphaFoldDB" id="A0A9N9Q6R4"/>
<accession>A0A9N9Q6R4</accession>
<reference evidence="2" key="1">
    <citation type="submission" date="2021-07" db="EMBL/GenBank/DDBJ databases">
        <authorList>
            <person name="Durling M."/>
        </authorList>
    </citation>
    <scope>NUCLEOTIDE SEQUENCE</scope>
</reference>
<evidence type="ECO:0000259" key="1">
    <source>
        <dbReference type="Pfam" id="PF00961"/>
    </source>
</evidence>
<gene>
    <name evidence="2" type="ORF">HYALB_00008448</name>
</gene>
<name>A0A9N9Q6R4_9HELO</name>
<dbReference type="InterPro" id="IPR027434">
    <property type="entry name" value="Homing_endonucl"/>
</dbReference>
<dbReference type="GO" id="GO:0004519">
    <property type="term" value="F:endonuclease activity"/>
    <property type="evidence" value="ECO:0007669"/>
    <property type="project" value="InterPro"/>
</dbReference>
<dbReference type="InterPro" id="IPR004860">
    <property type="entry name" value="LAGLIDADG_dom"/>
</dbReference>
<comment type="caution">
    <text evidence="2">The sequence shown here is derived from an EMBL/GenBank/DDBJ whole genome shotgun (WGS) entry which is preliminary data.</text>
</comment>
<dbReference type="SUPFAM" id="SSF55608">
    <property type="entry name" value="Homing endonucleases"/>
    <property type="match status" value="1"/>
</dbReference>
<proteinExistence type="predicted"/>
<keyword evidence="3" id="KW-1185">Reference proteome</keyword>
<dbReference type="Gene3D" id="3.10.28.10">
    <property type="entry name" value="Homing endonucleases"/>
    <property type="match status" value="1"/>
</dbReference>
<evidence type="ECO:0000313" key="2">
    <source>
        <dbReference type="EMBL" id="CAG8976697.1"/>
    </source>
</evidence>
<dbReference type="OrthoDB" id="5381460at2759"/>
<feature type="domain" description="Homing endonuclease LAGLIDADG" evidence="1">
    <location>
        <begin position="25"/>
        <end position="90"/>
    </location>
</feature>
<dbReference type="Pfam" id="PF00961">
    <property type="entry name" value="LAGLIDADG_1"/>
    <property type="match status" value="1"/>
</dbReference>
<organism evidence="2 3">
    <name type="scientific">Hymenoscyphus albidus</name>
    <dbReference type="NCBI Taxonomy" id="595503"/>
    <lineage>
        <taxon>Eukaryota</taxon>
        <taxon>Fungi</taxon>
        <taxon>Dikarya</taxon>
        <taxon>Ascomycota</taxon>
        <taxon>Pezizomycotina</taxon>
        <taxon>Leotiomycetes</taxon>
        <taxon>Helotiales</taxon>
        <taxon>Helotiaceae</taxon>
        <taxon>Hymenoscyphus</taxon>
    </lineage>
</organism>
<dbReference type="EMBL" id="CAJVRM010000187">
    <property type="protein sequence ID" value="CAG8976697.1"/>
    <property type="molecule type" value="Genomic_DNA"/>
</dbReference>
<evidence type="ECO:0000313" key="3">
    <source>
        <dbReference type="Proteomes" id="UP000701801"/>
    </source>
</evidence>